<name>A0A558DKW4_9PSEU</name>
<evidence type="ECO:0000313" key="1">
    <source>
        <dbReference type="EMBL" id="TVT61655.1"/>
    </source>
</evidence>
<accession>A0A558DKW4</accession>
<dbReference type="Proteomes" id="UP000320011">
    <property type="component" value="Unassembled WGS sequence"/>
</dbReference>
<dbReference type="InterPro" id="IPR029032">
    <property type="entry name" value="AhpD-like"/>
</dbReference>
<comment type="caution">
    <text evidence="1">The sequence shown here is derived from an EMBL/GenBank/DDBJ whole genome shotgun (WGS) entry which is preliminary data.</text>
</comment>
<keyword evidence="2" id="KW-1185">Reference proteome</keyword>
<evidence type="ECO:0000313" key="2">
    <source>
        <dbReference type="Proteomes" id="UP000320011"/>
    </source>
</evidence>
<gene>
    <name evidence="1" type="ORF">FNH05_02525</name>
</gene>
<dbReference type="SUPFAM" id="SSF69118">
    <property type="entry name" value="AhpD-like"/>
    <property type="match status" value="1"/>
</dbReference>
<sequence>MPDDRHSPRPKGAFRMPPLFQHVTPVRPEDATGQVAAVYDQVNTEFSTIGPAVMMLSPAPELLVSGWALLRESLVAGTVPRWRKEIVTVSVSQTNRCAYDTAGHLVFLRLAGGGHLADALERGTTPAEPELAALARWARSGGTPPFPAPEAPEYIGTALALHFINRMVLALLNGDLLPGSMQEGEPATFDGAPIARAIRRQRTPGDSLRLLDPLPREGIPAWAGDSPVGPAYVALRTAASRSQGLLSEPASKVVRDTITQHRGLLDDRAWLAESLAPLDPDDRPAATLAILAGLAPSQITNEDVTRWRANGYTDHGLLHLLGYGAITAVAHLETTIAR</sequence>
<proteinExistence type="predicted"/>
<protein>
    <submittedName>
        <fullName evidence="1">Carboxymuconolactone decarboxylase family protein</fullName>
    </submittedName>
</protein>
<reference evidence="1 2" key="2">
    <citation type="submission" date="2019-08" db="EMBL/GenBank/DDBJ databases">
        <title>Amycolatopsis acidicola sp. nov., isolated from peat swamp forest soil.</title>
        <authorList>
            <person name="Srisuk N."/>
        </authorList>
    </citation>
    <scope>NUCLEOTIDE SEQUENCE [LARGE SCALE GENOMIC DNA]</scope>
    <source>
        <strain evidence="1 2">TBRC 6029</strain>
    </source>
</reference>
<dbReference type="AlphaFoldDB" id="A0A558DKW4"/>
<dbReference type="Gene3D" id="1.20.1290.10">
    <property type="entry name" value="AhpD-like"/>
    <property type="match status" value="1"/>
</dbReference>
<reference evidence="1 2" key="1">
    <citation type="submission" date="2019-07" db="EMBL/GenBank/DDBJ databases">
        <authorList>
            <person name="Duangmal K."/>
            <person name="Teo W.F.A."/>
        </authorList>
    </citation>
    <scope>NUCLEOTIDE SEQUENCE [LARGE SCALE GENOMIC DNA]</scope>
    <source>
        <strain evidence="1 2">TBRC 6029</strain>
    </source>
</reference>
<organism evidence="1 2">
    <name type="scientific">Amycolatopsis rhizosphaerae</name>
    <dbReference type="NCBI Taxonomy" id="2053003"/>
    <lineage>
        <taxon>Bacteria</taxon>
        <taxon>Bacillati</taxon>
        <taxon>Actinomycetota</taxon>
        <taxon>Actinomycetes</taxon>
        <taxon>Pseudonocardiales</taxon>
        <taxon>Pseudonocardiaceae</taxon>
        <taxon>Amycolatopsis</taxon>
    </lineage>
</organism>
<dbReference type="EMBL" id="VJWX01000011">
    <property type="protein sequence ID" value="TVT61655.1"/>
    <property type="molecule type" value="Genomic_DNA"/>
</dbReference>
<dbReference type="OrthoDB" id="3342615at2"/>